<dbReference type="InterPro" id="IPR001173">
    <property type="entry name" value="Glyco_trans_2-like"/>
</dbReference>
<reference evidence="2" key="1">
    <citation type="submission" date="2019-10" db="EMBL/GenBank/DDBJ databases">
        <title>Draft genome sequence of Panacibacter sp. KCS-6.</title>
        <authorList>
            <person name="Yim K.J."/>
        </authorList>
    </citation>
    <scope>NUCLEOTIDE SEQUENCE</scope>
    <source>
        <strain evidence="2">KCS-6</strain>
    </source>
</reference>
<dbReference type="AlphaFoldDB" id="A0A8J8FG08"/>
<dbReference type="Proteomes" id="UP000598971">
    <property type="component" value="Unassembled WGS sequence"/>
</dbReference>
<evidence type="ECO:0000313" key="3">
    <source>
        <dbReference type="Proteomes" id="UP000598971"/>
    </source>
</evidence>
<feature type="domain" description="Glycosyltransferase 2-like" evidence="1">
    <location>
        <begin position="4"/>
        <end position="188"/>
    </location>
</feature>
<sequence>MRLSIIIVNYNVKYFLEQCLCAVVKGIATIDAEVWVVDNNSTDGSIAYLQPKYPQVHFIANTINMGFGKANNLALAQCTGEMVLFLNPDTIIAEDTLQLCFDFFMAKPTVGALGVKMLDGSGHFLPESKRAFPAPGVAFFKMCGLAQIFPKSSIFNRYALGHLMEDGIHKVDVLCGAFMMVRKTVLDKVGAFDEAFFMYGEDIDLSYRIQQSGAEVFYLGNTSIIHFKGESARKGKLNYVRIFYQAMVVFVNKHYTGAFAFIMQFLLKAGIYSRALLSLIMAPVRLFTNTLRSSRNEMQTNYMLVGDKTCTANAANILRQYHSNASFQSIETLDKLPTNNEIIVLCTGGLTYSAAIECLAKQKKAGLFLWHGAATSSIVGSQHGKSTGIVYNAT</sequence>
<proteinExistence type="predicted"/>
<organism evidence="2 3">
    <name type="scientific">Limnovirga soli</name>
    <dbReference type="NCBI Taxonomy" id="2656915"/>
    <lineage>
        <taxon>Bacteria</taxon>
        <taxon>Pseudomonadati</taxon>
        <taxon>Bacteroidota</taxon>
        <taxon>Chitinophagia</taxon>
        <taxon>Chitinophagales</taxon>
        <taxon>Chitinophagaceae</taxon>
        <taxon>Limnovirga</taxon>
    </lineage>
</organism>
<dbReference type="Gene3D" id="3.90.550.10">
    <property type="entry name" value="Spore Coat Polysaccharide Biosynthesis Protein SpsA, Chain A"/>
    <property type="match status" value="1"/>
</dbReference>
<gene>
    <name evidence="2" type="ORF">GD597_18455</name>
</gene>
<dbReference type="Pfam" id="PF00535">
    <property type="entry name" value="Glycos_transf_2"/>
    <property type="match status" value="1"/>
</dbReference>
<dbReference type="EMBL" id="WHPF01000015">
    <property type="protein sequence ID" value="NNV57461.1"/>
    <property type="molecule type" value="Genomic_DNA"/>
</dbReference>
<evidence type="ECO:0000313" key="2">
    <source>
        <dbReference type="EMBL" id="NNV57461.1"/>
    </source>
</evidence>
<dbReference type="PANTHER" id="PTHR43179">
    <property type="entry name" value="RHAMNOSYLTRANSFERASE WBBL"/>
    <property type="match status" value="1"/>
</dbReference>
<dbReference type="SUPFAM" id="SSF53448">
    <property type="entry name" value="Nucleotide-diphospho-sugar transferases"/>
    <property type="match status" value="1"/>
</dbReference>
<name>A0A8J8FG08_9BACT</name>
<protein>
    <submittedName>
        <fullName evidence="2">Glycosyltransferase</fullName>
    </submittedName>
</protein>
<comment type="caution">
    <text evidence="2">The sequence shown here is derived from an EMBL/GenBank/DDBJ whole genome shotgun (WGS) entry which is preliminary data.</text>
</comment>
<accession>A0A8J8FG08</accession>
<dbReference type="InterPro" id="IPR029044">
    <property type="entry name" value="Nucleotide-diphossugar_trans"/>
</dbReference>
<dbReference type="RefSeq" id="WP_171609407.1">
    <property type="nucleotide sequence ID" value="NZ_WHPF01000015.1"/>
</dbReference>
<dbReference type="PANTHER" id="PTHR43179:SF7">
    <property type="entry name" value="RHAMNOSYLTRANSFERASE WBBL"/>
    <property type="match status" value="1"/>
</dbReference>
<evidence type="ECO:0000259" key="1">
    <source>
        <dbReference type="Pfam" id="PF00535"/>
    </source>
</evidence>
<dbReference type="CDD" id="cd04186">
    <property type="entry name" value="GT_2_like_c"/>
    <property type="match status" value="1"/>
</dbReference>
<keyword evidence="3" id="KW-1185">Reference proteome</keyword>